<comment type="caution">
    <text evidence="9">Lacks conserved residue(s) required for the propagation of feature annotation.</text>
</comment>
<dbReference type="InterPro" id="IPR055348">
    <property type="entry name" value="DctQ"/>
</dbReference>
<sequence length="177" mass="19397">MDRRDPLYHAAQPPLRRGLAFLCSLSAALGGAAIFAVSLAVTASVVMRNLGLGGIRGDFELTEIVCATCASLFLPLCQLRRGHVLVDLFTAWLPRHSRLQLDGLWTALFALAWAFLCWRLCHGMIEMRAYGDRTMLLGVPVWWVWLPAILGTGLSALVALDSAAALLRGREPDAEWP</sequence>
<evidence type="ECO:0000313" key="11">
    <source>
        <dbReference type="EMBL" id="MRH20682.1"/>
    </source>
</evidence>
<comment type="similarity">
    <text evidence="8 9">Belongs to the TRAP transporter small permease family.</text>
</comment>
<keyword evidence="6 9" id="KW-1133">Transmembrane helix</keyword>
<dbReference type="AlphaFoldDB" id="A0A844BI04"/>
<keyword evidence="2 9" id="KW-0813">Transport</keyword>
<comment type="subcellular location">
    <subcellularLocation>
        <location evidence="1 9">Cell inner membrane</location>
        <topology evidence="1 9">Multi-pass membrane protein</topology>
    </subcellularLocation>
</comment>
<name>A0A844BI04_9RHOB</name>
<evidence type="ECO:0000256" key="7">
    <source>
        <dbReference type="ARBA" id="ARBA00023136"/>
    </source>
</evidence>
<evidence type="ECO:0000313" key="12">
    <source>
        <dbReference type="Proteomes" id="UP000466730"/>
    </source>
</evidence>
<evidence type="ECO:0000256" key="2">
    <source>
        <dbReference type="ARBA" id="ARBA00022448"/>
    </source>
</evidence>
<comment type="caution">
    <text evidence="11">The sequence shown here is derived from an EMBL/GenBank/DDBJ whole genome shotgun (WGS) entry which is preliminary data.</text>
</comment>
<dbReference type="RefSeq" id="WP_153747989.1">
    <property type="nucleotide sequence ID" value="NZ_BAAADI010000049.1"/>
</dbReference>
<evidence type="ECO:0000256" key="1">
    <source>
        <dbReference type="ARBA" id="ARBA00004429"/>
    </source>
</evidence>
<keyword evidence="5 9" id="KW-0812">Transmembrane</keyword>
<proteinExistence type="inferred from homology"/>
<accession>A0A844BI04</accession>
<dbReference type="PANTHER" id="PTHR35011">
    <property type="entry name" value="2,3-DIKETO-L-GULONATE TRAP TRANSPORTER SMALL PERMEASE PROTEIN YIAM"/>
    <property type="match status" value="1"/>
</dbReference>
<gene>
    <name evidence="11" type="ORF">GH815_06730</name>
</gene>
<evidence type="ECO:0000256" key="6">
    <source>
        <dbReference type="ARBA" id="ARBA00022989"/>
    </source>
</evidence>
<evidence type="ECO:0000256" key="8">
    <source>
        <dbReference type="ARBA" id="ARBA00038436"/>
    </source>
</evidence>
<dbReference type="InterPro" id="IPR007387">
    <property type="entry name" value="TRAP_DctQ"/>
</dbReference>
<feature type="domain" description="Tripartite ATP-independent periplasmic transporters DctQ component" evidence="10">
    <location>
        <begin position="39"/>
        <end position="168"/>
    </location>
</feature>
<feature type="transmembrane region" description="Helical" evidence="9">
    <location>
        <begin position="103"/>
        <end position="121"/>
    </location>
</feature>
<dbReference type="PANTHER" id="PTHR35011:SF10">
    <property type="entry name" value="TRAP TRANSPORTER SMALL PERMEASE PROTEIN"/>
    <property type="match status" value="1"/>
</dbReference>
<feature type="transmembrane region" description="Helical" evidence="9">
    <location>
        <begin position="142"/>
        <end position="167"/>
    </location>
</feature>
<dbReference type="Proteomes" id="UP000466730">
    <property type="component" value="Unassembled WGS sequence"/>
</dbReference>
<dbReference type="GO" id="GO:0005886">
    <property type="term" value="C:plasma membrane"/>
    <property type="evidence" value="ECO:0007669"/>
    <property type="project" value="UniProtKB-SubCell"/>
</dbReference>
<reference evidence="11 12" key="1">
    <citation type="submission" date="2019-11" db="EMBL/GenBank/DDBJ databases">
        <title>Draft Whole-Genome sequence of the marine photosynthetic bacterium Rhodovulum strictum DSM 11289.</title>
        <authorList>
            <person name="Kyndt J.A."/>
            <person name="Meyer T.E."/>
        </authorList>
    </citation>
    <scope>NUCLEOTIDE SEQUENCE [LARGE SCALE GENOMIC DNA]</scope>
    <source>
        <strain evidence="11 12">DSM 11289</strain>
    </source>
</reference>
<dbReference type="Pfam" id="PF04290">
    <property type="entry name" value="DctQ"/>
    <property type="match status" value="1"/>
</dbReference>
<organism evidence="11 12">
    <name type="scientific">Rhodovulum strictum</name>
    <dbReference type="NCBI Taxonomy" id="58314"/>
    <lineage>
        <taxon>Bacteria</taxon>
        <taxon>Pseudomonadati</taxon>
        <taxon>Pseudomonadota</taxon>
        <taxon>Alphaproteobacteria</taxon>
        <taxon>Rhodobacterales</taxon>
        <taxon>Paracoccaceae</taxon>
        <taxon>Rhodovulum</taxon>
    </lineage>
</organism>
<protein>
    <recommendedName>
        <fullName evidence="9">TRAP transporter small permease protein</fullName>
    </recommendedName>
</protein>
<dbReference type="OrthoDB" id="6183232at2"/>
<dbReference type="GO" id="GO:0022857">
    <property type="term" value="F:transmembrane transporter activity"/>
    <property type="evidence" value="ECO:0007669"/>
    <property type="project" value="UniProtKB-UniRule"/>
</dbReference>
<comment type="subunit">
    <text evidence="9">The complex comprises the extracytoplasmic solute receptor protein and the two transmembrane proteins.</text>
</comment>
<keyword evidence="3" id="KW-1003">Cell membrane</keyword>
<evidence type="ECO:0000259" key="10">
    <source>
        <dbReference type="Pfam" id="PF04290"/>
    </source>
</evidence>
<keyword evidence="4 9" id="KW-0997">Cell inner membrane</keyword>
<keyword evidence="7 9" id="KW-0472">Membrane</keyword>
<feature type="transmembrane region" description="Helical" evidence="9">
    <location>
        <begin position="21"/>
        <end position="47"/>
    </location>
</feature>
<evidence type="ECO:0000256" key="9">
    <source>
        <dbReference type="RuleBase" id="RU369079"/>
    </source>
</evidence>
<dbReference type="GO" id="GO:0015740">
    <property type="term" value="P:C4-dicarboxylate transport"/>
    <property type="evidence" value="ECO:0007669"/>
    <property type="project" value="TreeGrafter"/>
</dbReference>
<keyword evidence="12" id="KW-1185">Reference proteome</keyword>
<evidence type="ECO:0000256" key="4">
    <source>
        <dbReference type="ARBA" id="ARBA00022519"/>
    </source>
</evidence>
<dbReference type="EMBL" id="WJPO01000007">
    <property type="protein sequence ID" value="MRH20682.1"/>
    <property type="molecule type" value="Genomic_DNA"/>
</dbReference>
<evidence type="ECO:0000256" key="3">
    <source>
        <dbReference type="ARBA" id="ARBA00022475"/>
    </source>
</evidence>
<evidence type="ECO:0000256" key="5">
    <source>
        <dbReference type="ARBA" id="ARBA00022692"/>
    </source>
</evidence>
<comment type="function">
    <text evidence="9">Part of the tripartite ATP-independent periplasmic (TRAP) transport system.</text>
</comment>